<feature type="region of interest" description="Disordered" evidence="1">
    <location>
        <begin position="27"/>
        <end position="68"/>
    </location>
</feature>
<feature type="compositionally biased region" description="Basic and acidic residues" evidence="1">
    <location>
        <begin position="45"/>
        <end position="55"/>
    </location>
</feature>
<evidence type="ECO:0000313" key="5">
    <source>
        <dbReference type="Proteomes" id="UP001148018"/>
    </source>
</evidence>
<accession>A0A9Q0IPG2</accession>
<feature type="chain" id="PRO_5040375274" description="Shadow of prion protein" evidence="3">
    <location>
        <begin position="27"/>
        <end position="157"/>
    </location>
</feature>
<proteinExistence type="predicted"/>
<organism evidence="4 5">
    <name type="scientific">Muraenolepis orangiensis</name>
    <name type="common">Patagonian moray cod</name>
    <dbReference type="NCBI Taxonomy" id="630683"/>
    <lineage>
        <taxon>Eukaryota</taxon>
        <taxon>Metazoa</taxon>
        <taxon>Chordata</taxon>
        <taxon>Craniata</taxon>
        <taxon>Vertebrata</taxon>
        <taxon>Euteleostomi</taxon>
        <taxon>Actinopterygii</taxon>
        <taxon>Neopterygii</taxon>
        <taxon>Teleostei</taxon>
        <taxon>Neoteleostei</taxon>
        <taxon>Acanthomorphata</taxon>
        <taxon>Zeiogadaria</taxon>
        <taxon>Gadariae</taxon>
        <taxon>Gadiformes</taxon>
        <taxon>Muraenolepidoidei</taxon>
        <taxon>Muraenolepididae</taxon>
        <taxon>Muraenolepis</taxon>
    </lineage>
</organism>
<feature type="region of interest" description="Disordered" evidence="1">
    <location>
        <begin position="92"/>
        <end position="111"/>
    </location>
</feature>
<feature type="compositionally biased region" description="Gly residues" evidence="1">
    <location>
        <begin position="30"/>
        <end position="41"/>
    </location>
</feature>
<comment type="caution">
    <text evidence="4">The sequence shown here is derived from an EMBL/GenBank/DDBJ whole genome shotgun (WGS) entry which is preliminary data.</text>
</comment>
<evidence type="ECO:0000256" key="2">
    <source>
        <dbReference type="SAM" id="Phobius"/>
    </source>
</evidence>
<protein>
    <recommendedName>
        <fullName evidence="6">Shadow of prion protein</fullName>
    </recommendedName>
</protein>
<dbReference type="Proteomes" id="UP001148018">
    <property type="component" value="Unassembled WGS sequence"/>
</dbReference>
<dbReference type="AlphaFoldDB" id="A0A9Q0IPG2"/>
<evidence type="ECO:0000313" key="4">
    <source>
        <dbReference type="EMBL" id="KAJ3606024.1"/>
    </source>
</evidence>
<dbReference type="EMBL" id="JANIIK010000043">
    <property type="protein sequence ID" value="KAJ3606024.1"/>
    <property type="molecule type" value="Genomic_DNA"/>
</dbReference>
<reference evidence="4" key="1">
    <citation type="submission" date="2022-07" db="EMBL/GenBank/DDBJ databases">
        <title>Chromosome-level genome of Muraenolepis orangiensis.</title>
        <authorList>
            <person name="Kim J."/>
        </authorList>
    </citation>
    <scope>NUCLEOTIDE SEQUENCE</scope>
    <source>
        <strain evidence="4">KU_S4_2022</strain>
        <tissue evidence="4">Muscle</tissue>
    </source>
</reference>
<evidence type="ECO:0000256" key="3">
    <source>
        <dbReference type="SAM" id="SignalP"/>
    </source>
</evidence>
<keyword evidence="2" id="KW-0812">Transmembrane</keyword>
<keyword evidence="2" id="KW-1133">Transmembrane helix</keyword>
<keyword evidence="5" id="KW-1185">Reference proteome</keyword>
<keyword evidence="2" id="KW-0472">Membrane</keyword>
<gene>
    <name evidence="4" type="ORF">NHX12_028067</name>
</gene>
<evidence type="ECO:0008006" key="6">
    <source>
        <dbReference type="Google" id="ProtNLM"/>
    </source>
</evidence>
<sequence length="157" mass="16325">MMTHQKLLVVCSCALLLAALWPVVQSKRSSGGGGGIGGLFKGRGKKDGNEGRENRPQPTKKSRFSPKQGLKLAGAAAAGVVGGVAAGFGLGSRHTPGHHGRHAGKNDYRPDSRGATGRFTLKSAASAAQGSSLLWTWSVVGCLAVVRALCRVDWFTM</sequence>
<feature type="signal peptide" evidence="3">
    <location>
        <begin position="1"/>
        <end position="26"/>
    </location>
</feature>
<feature type="transmembrane region" description="Helical" evidence="2">
    <location>
        <begin position="72"/>
        <end position="91"/>
    </location>
</feature>
<keyword evidence="3" id="KW-0732">Signal</keyword>
<name>A0A9Q0IPG2_9TELE</name>
<evidence type="ECO:0000256" key="1">
    <source>
        <dbReference type="SAM" id="MobiDB-lite"/>
    </source>
</evidence>